<sequence>MFAASFLGTLRHARNRTTAELRKRRYDDADDEAWRVVEDALDAVCDLVELSLHGVPLPPAAATGGTASRDADEAIAALLDRRFERDPWSDGDPPRPPTAAVETEDENGDEAEDVDEGEDGDGTEDGDEAGSDREDLAPDRIETVAGTTIVPLSRTGPRAANWDVLFDRLVTHAIAVTTECRKLAGRQRIDGATDLAAAWEGVADLLGDLASFIAFVRRAAAWTNDPDPETIDRSEAAFSAARALTDETTTTT</sequence>
<evidence type="ECO:0000313" key="2">
    <source>
        <dbReference type="EMBL" id="SEH46207.1"/>
    </source>
</evidence>
<evidence type="ECO:0000256" key="1">
    <source>
        <dbReference type="SAM" id="MobiDB-lite"/>
    </source>
</evidence>
<dbReference type="AlphaFoldDB" id="A0A1H6IG92"/>
<organism evidence="2 3">
    <name type="scientific">Halopenitus malekzadehii</name>
    <dbReference type="NCBI Taxonomy" id="1267564"/>
    <lineage>
        <taxon>Archaea</taxon>
        <taxon>Methanobacteriati</taxon>
        <taxon>Methanobacteriota</taxon>
        <taxon>Stenosarchaea group</taxon>
        <taxon>Halobacteria</taxon>
        <taxon>Halobacteriales</taxon>
        <taxon>Haloferacaceae</taxon>
        <taxon>Halopenitus</taxon>
    </lineage>
</organism>
<name>A0A1H6IG92_9EURY</name>
<dbReference type="OrthoDB" id="341217at2157"/>
<dbReference type="STRING" id="1267564.SAMN05192561_102130"/>
<gene>
    <name evidence="2" type="ORF">SAMN05192561_102130</name>
</gene>
<dbReference type="Proteomes" id="UP000199215">
    <property type="component" value="Unassembled WGS sequence"/>
</dbReference>
<feature type="compositionally biased region" description="Acidic residues" evidence="1">
    <location>
        <begin position="102"/>
        <end position="129"/>
    </location>
</feature>
<accession>A0A1H6IG92</accession>
<dbReference type="EMBL" id="FNWU01000002">
    <property type="protein sequence ID" value="SEH46207.1"/>
    <property type="molecule type" value="Genomic_DNA"/>
</dbReference>
<reference evidence="2 3" key="1">
    <citation type="submission" date="2016-10" db="EMBL/GenBank/DDBJ databases">
        <authorList>
            <person name="de Groot N.N."/>
        </authorList>
    </citation>
    <scope>NUCLEOTIDE SEQUENCE [LARGE SCALE GENOMIC DNA]</scope>
    <source>
        <strain evidence="2 3">IBRC-M10418</strain>
    </source>
</reference>
<protein>
    <submittedName>
        <fullName evidence="2">Uncharacterized protein</fullName>
    </submittedName>
</protein>
<feature type="region of interest" description="Disordered" evidence="1">
    <location>
        <begin position="83"/>
        <end position="138"/>
    </location>
</feature>
<evidence type="ECO:0000313" key="3">
    <source>
        <dbReference type="Proteomes" id="UP000199215"/>
    </source>
</evidence>
<proteinExistence type="predicted"/>
<keyword evidence="3" id="KW-1185">Reference proteome</keyword>
<dbReference type="RefSeq" id="WP_092816005.1">
    <property type="nucleotide sequence ID" value="NZ_FNWU01000002.1"/>
</dbReference>